<dbReference type="SUPFAM" id="SSF141571">
    <property type="entry name" value="Pentapeptide repeat-like"/>
    <property type="match status" value="1"/>
</dbReference>
<keyword evidence="6" id="KW-0732">Signal</keyword>
<dbReference type="Gene3D" id="3.40.50.200">
    <property type="entry name" value="Peptidase S8/S53 domain"/>
    <property type="match status" value="1"/>
</dbReference>
<keyword evidence="2 5" id="KW-0645">Protease</keyword>
<reference evidence="8 9" key="1">
    <citation type="submission" date="2019-02" db="EMBL/GenBank/DDBJ databases">
        <title>Genomic Encyclopedia of Type Strains, Phase IV (KMG-IV): sequencing the most valuable type-strain genomes for metagenomic binning, comparative biology and taxonomic classification.</title>
        <authorList>
            <person name="Goeker M."/>
        </authorList>
    </citation>
    <scope>NUCLEOTIDE SEQUENCE [LARGE SCALE GENOMIC DNA]</scope>
    <source>
        <strain evidence="8 9">DSM 45622</strain>
    </source>
</reference>
<accession>A0A4Q7NVR4</accession>
<protein>
    <submittedName>
        <fullName evidence="8">Serine protease AprX</fullName>
    </submittedName>
</protein>
<feature type="domain" description="Peptidase S8/S53" evidence="7">
    <location>
        <begin position="70"/>
        <end position="335"/>
    </location>
</feature>
<organism evidence="8 9">
    <name type="scientific">Motilibacter rhizosphaerae</name>
    <dbReference type="NCBI Taxonomy" id="598652"/>
    <lineage>
        <taxon>Bacteria</taxon>
        <taxon>Bacillati</taxon>
        <taxon>Actinomycetota</taxon>
        <taxon>Actinomycetes</taxon>
        <taxon>Motilibacterales</taxon>
        <taxon>Motilibacteraceae</taxon>
        <taxon>Motilibacter</taxon>
    </lineage>
</organism>
<dbReference type="PRINTS" id="PR00723">
    <property type="entry name" value="SUBTILISIN"/>
</dbReference>
<dbReference type="InterPro" id="IPR036852">
    <property type="entry name" value="Peptidase_S8/S53_dom_sf"/>
</dbReference>
<gene>
    <name evidence="8" type="ORF">EV189_0603</name>
</gene>
<dbReference type="RefSeq" id="WP_130491442.1">
    <property type="nucleotide sequence ID" value="NZ_SGXD01000001.1"/>
</dbReference>
<dbReference type="GO" id="GO:0004252">
    <property type="term" value="F:serine-type endopeptidase activity"/>
    <property type="evidence" value="ECO:0007669"/>
    <property type="project" value="UniProtKB-UniRule"/>
</dbReference>
<name>A0A4Q7NVR4_9ACTN</name>
<dbReference type="SUPFAM" id="SSF52743">
    <property type="entry name" value="Subtilisin-like"/>
    <property type="match status" value="1"/>
</dbReference>
<dbReference type="InterPro" id="IPR015500">
    <property type="entry name" value="Peptidase_S8_subtilisin-rel"/>
</dbReference>
<dbReference type="InterPro" id="IPR000209">
    <property type="entry name" value="Peptidase_S8/S53_dom"/>
</dbReference>
<evidence type="ECO:0000256" key="6">
    <source>
        <dbReference type="SAM" id="SignalP"/>
    </source>
</evidence>
<dbReference type="Pfam" id="PF00082">
    <property type="entry name" value="Peptidase_S8"/>
    <property type="match status" value="1"/>
</dbReference>
<dbReference type="AlphaFoldDB" id="A0A4Q7NVR4"/>
<feature type="active site" description="Charge relay system" evidence="5">
    <location>
        <position position="79"/>
    </location>
</feature>
<comment type="caution">
    <text evidence="8">The sequence shown here is derived from an EMBL/GenBank/DDBJ whole genome shotgun (WGS) entry which is preliminary data.</text>
</comment>
<feature type="signal peptide" evidence="6">
    <location>
        <begin position="1"/>
        <end position="25"/>
    </location>
</feature>
<dbReference type="PROSITE" id="PS51318">
    <property type="entry name" value="TAT"/>
    <property type="match status" value="1"/>
</dbReference>
<evidence type="ECO:0000256" key="2">
    <source>
        <dbReference type="ARBA" id="ARBA00022670"/>
    </source>
</evidence>
<evidence type="ECO:0000256" key="1">
    <source>
        <dbReference type="ARBA" id="ARBA00011073"/>
    </source>
</evidence>
<feature type="active site" description="Charge relay system" evidence="5">
    <location>
        <position position="111"/>
    </location>
</feature>
<dbReference type="EMBL" id="SGXD01000001">
    <property type="protein sequence ID" value="RZS91363.1"/>
    <property type="molecule type" value="Genomic_DNA"/>
</dbReference>
<dbReference type="InterPro" id="IPR050131">
    <property type="entry name" value="Peptidase_S8_subtilisin-like"/>
</dbReference>
<dbReference type="PANTHER" id="PTHR43806">
    <property type="entry name" value="PEPTIDASE S8"/>
    <property type="match status" value="1"/>
</dbReference>
<dbReference type="PROSITE" id="PS51892">
    <property type="entry name" value="SUBTILASE"/>
    <property type="match status" value="1"/>
</dbReference>
<dbReference type="OrthoDB" id="9795680at2"/>
<feature type="active site" description="Charge relay system" evidence="5">
    <location>
        <position position="288"/>
    </location>
</feature>
<proteinExistence type="inferred from homology"/>
<dbReference type="Gene3D" id="2.160.20.80">
    <property type="entry name" value="E3 ubiquitin-protein ligase SopA"/>
    <property type="match status" value="1"/>
</dbReference>
<evidence type="ECO:0000313" key="8">
    <source>
        <dbReference type="EMBL" id="RZS91363.1"/>
    </source>
</evidence>
<evidence type="ECO:0000256" key="3">
    <source>
        <dbReference type="ARBA" id="ARBA00022801"/>
    </source>
</evidence>
<dbReference type="PANTHER" id="PTHR43806:SF11">
    <property type="entry name" value="CEREVISIN-RELATED"/>
    <property type="match status" value="1"/>
</dbReference>
<evidence type="ECO:0000313" key="9">
    <source>
        <dbReference type="Proteomes" id="UP000293638"/>
    </source>
</evidence>
<dbReference type="Proteomes" id="UP000293638">
    <property type="component" value="Unassembled WGS sequence"/>
</dbReference>
<dbReference type="InterPro" id="IPR006311">
    <property type="entry name" value="TAT_signal"/>
</dbReference>
<evidence type="ECO:0000256" key="5">
    <source>
        <dbReference type="PROSITE-ProRule" id="PRU01240"/>
    </source>
</evidence>
<comment type="similarity">
    <text evidence="1 5">Belongs to the peptidase S8 family.</text>
</comment>
<dbReference type="GO" id="GO:0006508">
    <property type="term" value="P:proteolysis"/>
    <property type="evidence" value="ECO:0007669"/>
    <property type="project" value="UniProtKB-KW"/>
</dbReference>
<keyword evidence="3 5" id="KW-0378">Hydrolase</keyword>
<keyword evidence="4 5" id="KW-0720">Serine protease</keyword>
<evidence type="ECO:0000259" key="7">
    <source>
        <dbReference type="Pfam" id="PF00082"/>
    </source>
</evidence>
<evidence type="ECO:0000256" key="4">
    <source>
        <dbReference type="ARBA" id="ARBA00022825"/>
    </source>
</evidence>
<feature type="chain" id="PRO_5039561463" evidence="6">
    <location>
        <begin position="26"/>
        <end position="480"/>
    </location>
</feature>
<keyword evidence="9" id="KW-1185">Reference proteome</keyword>
<sequence>MTASPYSRTAALVGASAIAAMLVAAAPAAPAPSPGRWLGSASTAAGTGLSPAAVAARVDAPAAWRAGATGAGVDVAVVDTGIARVPGLDSPGQVLRGFDAAGGARGDAYGHGTVMAGLIAGRGGQAEGVAPGARLVDVRLSGRAGAVSATDIVRGIDWTVGHAHTGGRNIRVLNLSAGVPAGAPGAAAVQAAARRAVAAGIVVVAAAGNSGAGAPVDAPAADAAVIAVGATGSTGLLAATSTGDATRAPDLLAPGERILGLRSPGSALAAQHPQALIGTRWLRGSGTSHATAVVSGAVAVLLSARPDLTPDQVKALLVGTSSPVVAGVPVGQADVAAALAATAAPAGVRGSASTTIGDDAHTAGYGAGWRGSGWRGAGWRGAGWRGAGWRGAGWRGAGWRGAGWRGAGWRGAGWRGAGWRGAGWRGAGWRGAGWRGAGWRGAGWRGAGWRGAGWRGAGWRGAGWRGAGWRGAGWRGAGWR</sequence>